<reference evidence="12 13" key="1">
    <citation type="journal article" date="2020" name="Cell">
        <title>Large-Scale Comparative Analyses of Tick Genomes Elucidate Their Genetic Diversity and Vector Capacities.</title>
        <authorList>
            <consortium name="Tick Genome and Microbiome Consortium (TIGMIC)"/>
            <person name="Jia N."/>
            <person name="Wang J."/>
            <person name="Shi W."/>
            <person name="Du L."/>
            <person name="Sun Y."/>
            <person name="Zhan W."/>
            <person name="Jiang J.F."/>
            <person name="Wang Q."/>
            <person name="Zhang B."/>
            <person name="Ji P."/>
            <person name="Bell-Sakyi L."/>
            <person name="Cui X.M."/>
            <person name="Yuan T.T."/>
            <person name="Jiang B.G."/>
            <person name="Yang W.F."/>
            <person name="Lam T.T."/>
            <person name="Chang Q.C."/>
            <person name="Ding S.J."/>
            <person name="Wang X.J."/>
            <person name="Zhu J.G."/>
            <person name="Ruan X.D."/>
            <person name="Zhao L."/>
            <person name="Wei J.T."/>
            <person name="Ye R.Z."/>
            <person name="Que T.C."/>
            <person name="Du C.H."/>
            <person name="Zhou Y.H."/>
            <person name="Cheng J.X."/>
            <person name="Dai P.F."/>
            <person name="Guo W.B."/>
            <person name="Han X.H."/>
            <person name="Huang E.J."/>
            <person name="Li L.F."/>
            <person name="Wei W."/>
            <person name="Gao Y.C."/>
            <person name="Liu J.Z."/>
            <person name="Shao H.Z."/>
            <person name="Wang X."/>
            <person name="Wang C.C."/>
            <person name="Yang T.C."/>
            <person name="Huo Q.B."/>
            <person name="Li W."/>
            <person name="Chen H.Y."/>
            <person name="Chen S.E."/>
            <person name="Zhou L.G."/>
            <person name="Ni X.B."/>
            <person name="Tian J.H."/>
            <person name="Sheng Y."/>
            <person name="Liu T."/>
            <person name="Pan Y.S."/>
            <person name="Xia L.Y."/>
            <person name="Li J."/>
            <person name="Zhao F."/>
            <person name="Cao W.C."/>
        </authorList>
    </citation>
    <scope>NUCLEOTIDE SEQUENCE [LARGE SCALE GENOMIC DNA]</scope>
    <source>
        <strain evidence="12">HaeL-2018</strain>
    </source>
</reference>
<evidence type="ECO:0000256" key="8">
    <source>
        <dbReference type="ARBA" id="ARBA00023034"/>
    </source>
</evidence>
<dbReference type="AlphaFoldDB" id="A0A9J6GS84"/>
<evidence type="ECO:0000256" key="1">
    <source>
        <dbReference type="ARBA" id="ARBA00004323"/>
    </source>
</evidence>
<keyword evidence="10" id="KW-0325">Glycoprotein</keyword>
<dbReference type="GO" id="GO:0016758">
    <property type="term" value="F:hexosyltransferase activity"/>
    <property type="evidence" value="ECO:0007669"/>
    <property type="project" value="InterPro"/>
</dbReference>
<keyword evidence="5 11" id="KW-0812">Transmembrane</keyword>
<dbReference type="EC" id="2.4.1.-" evidence="11"/>
<dbReference type="EMBL" id="JABSTR010000008">
    <property type="protein sequence ID" value="KAH9378298.1"/>
    <property type="molecule type" value="Genomic_DNA"/>
</dbReference>
<dbReference type="GO" id="GO:0000139">
    <property type="term" value="C:Golgi membrane"/>
    <property type="evidence" value="ECO:0007669"/>
    <property type="project" value="UniProtKB-SubCell"/>
</dbReference>
<proteinExistence type="inferred from homology"/>
<dbReference type="GO" id="GO:0006493">
    <property type="term" value="P:protein O-linked glycosylation"/>
    <property type="evidence" value="ECO:0007669"/>
    <property type="project" value="TreeGrafter"/>
</dbReference>
<keyword evidence="4" id="KW-0808">Transferase</keyword>
<keyword evidence="6 11" id="KW-0735">Signal-anchor</keyword>
<dbReference type="FunFam" id="3.90.550.50:FF:000001">
    <property type="entry name" value="Hexosyltransferase"/>
    <property type="match status" value="1"/>
</dbReference>
<protein>
    <recommendedName>
        <fullName evidence="11">Hexosyltransferase</fullName>
        <ecNumber evidence="11">2.4.1.-</ecNumber>
    </recommendedName>
</protein>
<dbReference type="Proteomes" id="UP000821853">
    <property type="component" value="Unassembled WGS sequence"/>
</dbReference>
<evidence type="ECO:0000256" key="7">
    <source>
        <dbReference type="ARBA" id="ARBA00022989"/>
    </source>
</evidence>
<dbReference type="PANTHER" id="PTHR11214:SF334">
    <property type="entry name" value="HEXOSYLTRANSFERASE"/>
    <property type="match status" value="1"/>
</dbReference>
<dbReference type="Gene3D" id="3.90.550.50">
    <property type="match status" value="1"/>
</dbReference>
<keyword evidence="8 11" id="KW-0333">Golgi apparatus</keyword>
<evidence type="ECO:0000256" key="2">
    <source>
        <dbReference type="ARBA" id="ARBA00008661"/>
    </source>
</evidence>
<organism evidence="12 13">
    <name type="scientific">Haemaphysalis longicornis</name>
    <name type="common">Bush tick</name>
    <dbReference type="NCBI Taxonomy" id="44386"/>
    <lineage>
        <taxon>Eukaryota</taxon>
        <taxon>Metazoa</taxon>
        <taxon>Ecdysozoa</taxon>
        <taxon>Arthropoda</taxon>
        <taxon>Chelicerata</taxon>
        <taxon>Arachnida</taxon>
        <taxon>Acari</taxon>
        <taxon>Parasitiformes</taxon>
        <taxon>Ixodida</taxon>
        <taxon>Ixodoidea</taxon>
        <taxon>Ixodidae</taxon>
        <taxon>Haemaphysalinae</taxon>
        <taxon>Haemaphysalis</taxon>
    </lineage>
</organism>
<comment type="subcellular location">
    <subcellularLocation>
        <location evidence="1 11">Golgi apparatus membrane</location>
        <topology evidence="1 11">Single-pass type II membrane protein</topology>
    </subcellularLocation>
</comment>
<evidence type="ECO:0000256" key="3">
    <source>
        <dbReference type="ARBA" id="ARBA00022676"/>
    </source>
</evidence>
<keyword evidence="7 11" id="KW-1133">Transmembrane helix</keyword>
<evidence type="ECO:0000313" key="12">
    <source>
        <dbReference type="EMBL" id="KAH9378298.1"/>
    </source>
</evidence>
<evidence type="ECO:0000256" key="6">
    <source>
        <dbReference type="ARBA" id="ARBA00022968"/>
    </source>
</evidence>
<accession>A0A9J6GS84</accession>
<dbReference type="Pfam" id="PF01762">
    <property type="entry name" value="Galactosyl_T"/>
    <property type="match status" value="1"/>
</dbReference>
<evidence type="ECO:0000256" key="10">
    <source>
        <dbReference type="ARBA" id="ARBA00023180"/>
    </source>
</evidence>
<dbReference type="VEuPathDB" id="VectorBase:HLOH_062443"/>
<evidence type="ECO:0000313" key="13">
    <source>
        <dbReference type="Proteomes" id="UP000821853"/>
    </source>
</evidence>
<keyword evidence="9 11" id="KW-0472">Membrane</keyword>
<sequence>MPSSAAQVRIALLLVCLVLGALILYKSRKRHEQPQKPPERPAPPPRGVVTRSYNLPRQFIILPPKICEGNSTNDTVQFFVVVISAVHQLDWRRAIRRTWGRDLLSLQNNRLVFLLGKANNSDEQRRVFEESARHLDIVQGDLLEDYRNLTEKSVMALRLAHTHCPRASFLLKADDDTYINVANLVAQVGKLSKDSIYGSMHANTAAIRDPSVKWSVTNEEYKPEFYPDFVSGSAYVIGGDVVGALYAQTGRVRPLWLEDVYITGLCAEAAKVRRVGLLTFHSVGVSTSCQMKKMVTSHYMSPERMLQFSRDLHNKDLKCD</sequence>
<evidence type="ECO:0000256" key="11">
    <source>
        <dbReference type="RuleBase" id="RU363063"/>
    </source>
</evidence>
<keyword evidence="13" id="KW-1185">Reference proteome</keyword>
<dbReference type="InterPro" id="IPR002659">
    <property type="entry name" value="Glyco_trans_31"/>
</dbReference>
<evidence type="ECO:0000256" key="5">
    <source>
        <dbReference type="ARBA" id="ARBA00022692"/>
    </source>
</evidence>
<comment type="caution">
    <text evidence="12">The sequence shown here is derived from an EMBL/GenBank/DDBJ whole genome shotgun (WGS) entry which is preliminary data.</text>
</comment>
<evidence type="ECO:0000256" key="4">
    <source>
        <dbReference type="ARBA" id="ARBA00022679"/>
    </source>
</evidence>
<keyword evidence="3 11" id="KW-0328">Glycosyltransferase</keyword>
<gene>
    <name evidence="12" type="ORF">HPB48_016565</name>
</gene>
<comment type="similarity">
    <text evidence="2 11">Belongs to the glycosyltransferase 31 family.</text>
</comment>
<name>A0A9J6GS84_HAELO</name>
<dbReference type="PANTHER" id="PTHR11214">
    <property type="entry name" value="BETA-1,3-N-ACETYLGLUCOSAMINYLTRANSFERASE"/>
    <property type="match status" value="1"/>
</dbReference>
<dbReference type="OMA" id="YKEYPAE"/>
<dbReference type="OrthoDB" id="5512589at2759"/>
<feature type="transmembrane region" description="Helical" evidence="11">
    <location>
        <begin position="6"/>
        <end position="25"/>
    </location>
</feature>
<evidence type="ECO:0000256" key="9">
    <source>
        <dbReference type="ARBA" id="ARBA00023136"/>
    </source>
</evidence>